<proteinExistence type="predicted"/>
<protein>
    <recommendedName>
        <fullName evidence="3">MarR family transcriptional regulator</fullName>
    </recommendedName>
</protein>
<comment type="caution">
    <text evidence="1">The sequence shown here is derived from an EMBL/GenBank/DDBJ whole genome shotgun (WGS) entry which is preliminary data.</text>
</comment>
<name>A0ABT2MVS0_9CYAN</name>
<sequence length="62" mass="7344">MQPESNIEKIVERIFLTHRITRADQKIFMMTLLSKDSLTPKEQMLIDRVFEALRQGLLRVVD</sequence>
<reference evidence="1 2" key="1">
    <citation type="journal article" date="2022" name="Front. Microbiol.">
        <title>High genomic differentiation and limited gene flow indicate recent cryptic speciation within the genus Laspinema (cyanobacteria).</title>
        <authorList>
            <person name="Stanojkovic A."/>
            <person name="Skoupy S."/>
            <person name="Skaloud P."/>
            <person name="Dvorak P."/>
        </authorList>
    </citation>
    <scope>NUCLEOTIDE SEQUENCE [LARGE SCALE GENOMIC DNA]</scope>
    <source>
        <strain evidence="1 2">D2a</strain>
    </source>
</reference>
<keyword evidence="2" id="KW-1185">Reference proteome</keyword>
<dbReference type="Proteomes" id="UP001525890">
    <property type="component" value="Unassembled WGS sequence"/>
</dbReference>
<organism evidence="1 2">
    <name type="scientific">Laspinema palackyanum D2a</name>
    <dbReference type="NCBI Taxonomy" id="2953684"/>
    <lineage>
        <taxon>Bacteria</taxon>
        <taxon>Bacillati</taxon>
        <taxon>Cyanobacteriota</taxon>
        <taxon>Cyanophyceae</taxon>
        <taxon>Oscillatoriophycideae</taxon>
        <taxon>Oscillatoriales</taxon>
        <taxon>Laspinemataceae</taxon>
        <taxon>Laspinema</taxon>
        <taxon>Laspinema palackyanum</taxon>
    </lineage>
</organism>
<evidence type="ECO:0000313" key="2">
    <source>
        <dbReference type="Proteomes" id="UP001525890"/>
    </source>
</evidence>
<dbReference type="EMBL" id="JAMXFF010000038">
    <property type="protein sequence ID" value="MCT7968833.1"/>
    <property type="molecule type" value="Genomic_DNA"/>
</dbReference>
<gene>
    <name evidence="1" type="ORF">NG799_21210</name>
</gene>
<evidence type="ECO:0008006" key="3">
    <source>
        <dbReference type="Google" id="ProtNLM"/>
    </source>
</evidence>
<evidence type="ECO:0000313" key="1">
    <source>
        <dbReference type="EMBL" id="MCT7968833.1"/>
    </source>
</evidence>
<accession>A0ABT2MVS0</accession>